<feature type="transmembrane region" description="Helical" evidence="1">
    <location>
        <begin position="229"/>
        <end position="249"/>
    </location>
</feature>
<keyword evidence="1" id="KW-0812">Transmembrane</keyword>
<proteinExistence type="predicted"/>
<dbReference type="EMBL" id="UGPB01000001">
    <property type="protein sequence ID" value="STY29334.1"/>
    <property type="molecule type" value="Genomic_DNA"/>
</dbReference>
<dbReference type="GO" id="GO:0016740">
    <property type="term" value="F:transferase activity"/>
    <property type="evidence" value="ECO:0007669"/>
    <property type="project" value="UniProtKB-KW"/>
</dbReference>
<dbReference type="AlphaFoldDB" id="A0A378LRF3"/>
<feature type="transmembrane region" description="Helical" evidence="1">
    <location>
        <begin position="83"/>
        <end position="103"/>
    </location>
</feature>
<feature type="transmembrane region" description="Helical" evidence="1">
    <location>
        <begin position="346"/>
        <end position="365"/>
    </location>
</feature>
<feature type="transmembrane region" description="Helical" evidence="1">
    <location>
        <begin position="115"/>
        <end position="135"/>
    </location>
</feature>
<feature type="transmembrane region" description="Helical" evidence="1">
    <location>
        <begin position="298"/>
        <end position="318"/>
    </location>
</feature>
<keyword evidence="1" id="KW-0472">Membrane</keyword>
<evidence type="ECO:0000256" key="1">
    <source>
        <dbReference type="SAM" id="Phobius"/>
    </source>
</evidence>
<feature type="transmembrane region" description="Helical" evidence="1">
    <location>
        <begin position="261"/>
        <end position="286"/>
    </location>
</feature>
<feature type="transmembrane region" description="Helical" evidence="1">
    <location>
        <begin position="199"/>
        <end position="220"/>
    </location>
</feature>
<accession>A0A378LRF3</accession>
<keyword evidence="1" id="KW-1133">Transmembrane helix</keyword>
<dbReference type="Proteomes" id="UP000255297">
    <property type="component" value="Unassembled WGS sequence"/>
</dbReference>
<dbReference type="RefSeq" id="WP_031565728.1">
    <property type="nucleotide sequence ID" value="NZ_CAAAIS010000003.1"/>
</dbReference>
<reference evidence="3 4" key="1">
    <citation type="submission" date="2018-06" db="EMBL/GenBank/DDBJ databases">
        <authorList>
            <consortium name="Pathogen Informatics"/>
            <person name="Doyle S."/>
        </authorList>
    </citation>
    <scope>NUCLEOTIDE SEQUENCE [LARGE SCALE GENOMIC DNA]</scope>
    <source>
        <strain evidence="3 4">NCTC11532</strain>
    </source>
</reference>
<feature type="transmembrane region" description="Helical" evidence="1">
    <location>
        <begin position="142"/>
        <end position="161"/>
    </location>
</feature>
<name>A0A378LRF3_9GAMM</name>
<dbReference type="Pfam" id="PF07786">
    <property type="entry name" value="HGSNAT_cat"/>
    <property type="match status" value="1"/>
</dbReference>
<gene>
    <name evidence="3" type="ORF">NCTC11532_01519</name>
</gene>
<keyword evidence="4" id="KW-1185">Reference proteome</keyword>
<dbReference type="InterPro" id="IPR012429">
    <property type="entry name" value="HGSNAT_cat"/>
</dbReference>
<feature type="domain" description="Heparan-alpha-glucosaminide N-acetyltransferase catalytic" evidence="2">
    <location>
        <begin position="11"/>
        <end position="236"/>
    </location>
</feature>
<protein>
    <submittedName>
        <fullName evidence="3">Heparan-alpha-glucosaminide N-acetyltransferase</fullName>
    </submittedName>
</protein>
<organism evidence="3 4">
    <name type="scientific">Legionella wadsworthii</name>
    <dbReference type="NCBI Taxonomy" id="28088"/>
    <lineage>
        <taxon>Bacteria</taxon>
        <taxon>Pseudomonadati</taxon>
        <taxon>Pseudomonadota</taxon>
        <taxon>Gammaproteobacteria</taxon>
        <taxon>Legionellales</taxon>
        <taxon>Legionellaceae</taxon>
        <taxon>Legionella</taxon>
    </lineage>
</organism>
<evidence type="ECO:0000313" key="4">
    <source>
        <dbReference type="Proteomes" id="UP000255297"/>
    </source>
</evidence>
<dbReference type="PANTHER" id="PTHR31061">
    <property type="entry name" value="LD22376P"/>
    <property type="match status" value="1"/>
</dbReference>
<dbReference type="PANTHER" id="PTHR31061:SF24">
    <property type="entry name" value="LD22376P"/>
    <property type="match status" value="1"/>
</dbReference>
<feature type="transmembrane region" description="Helical" evidence="1">
    <location>
        <begin position="54"/>
        <end position="71"/>
    </location>
</feature>
<evidence type="ECO:0000313" key="3">
    <source>
        <dbReference type="EMBL" id="STY29334.1"/>
    </source>
</evidence>
<evidence type="ECO:0000259" key="2">
    <source>
        <dbReference type="Pfam" id="PF07786"/>
    </source>
</evidence>
<feature type="transmembrane region" description="Helical" evidence="1">
    <location>
        <begin position="12"/>
        <end position="34"/>
    </location>
</feature>
<sequence>MRSNPATESKRILSLDVFRGLTMFLMVLVNSIGTRVTYPILEHAEWNGCTLADLVFPAFLFIVGITTVISLKRHRSEESKGLLYRSILSRTLLLFFFGIFLNIFPVHFDLTTLRIYGILQRIAMCYFVCAILYLNTSVRIQTYIFLGILLGYWYFLTQIPIPASGEGQLSILRNWPGFVDTLIFSSSQLLFKTLDPEGLLSTIPAVATTLLGLLTGHFLLSSISKQKKSIIMIATGLLSLIIAWLWSYSFPINKNLWTSSFVLWSGGFSLICFGLCYFVIDVLGYIKWSLPFKIMGMNALFIFIFHVILLKLQSLYVFPLPGGGQDVMRVAIAEYLFGNFGQQNAGLFYALLFLLFNFLVAAILYHRKIFIKI</sequence>
<dbReference type="OrthoDB" id="9788724at2"/>
<keyword evidence="3" id="KW-0808">Transferase</keyword>
<dbReference type="STRING" id="1122170.GCA_000701265_00967"/>